<reference evidence="2 3" key="1">
    <citation type="submission" date="2023-07" db="EMBL/GenBank/DDBJ databases">
        <title>Sequencing the genomes of 1000 actinobacteria strains.</title>
        <authorList>
            <person name="Klenk H.-P."/>
        </authorList>
    </citation>
    <scope>NUCLEOTIDE SEQUENCE [LARGE SCALE GENOMIC DNA]</scope>
    <source>
        <strain evidence="2 3">DSM 40229</strain>
    </source>
</reference>
<dbReference type="Proteomes" id="UP001231675">
    <property type="component" value="Unassembled WGS sequence"/>
</dbReference>
<evidence type="ECO:0000313" key="2">
    <source>
        <dbReference type="EMBL" id="MDP9679503.1"/>
    </source>
</evidence>
<name>A0ABT9L716_STRGD</name>
<organism evidence="2 3">
    <name type="scientific">Streptomyces griseoviridis</name>
    <dbReference type="NCBI Taxonomy" id="45398"/>
    <lineage>
        <taxon>Bacteria</taxon>
        <taxon>Bacillati</taxon>
        <taxon>Actinomycetota</taxon>
        <taxon>Actinomycetes</taxon>
        <taxon>Kitasatosporales</taxon>
        <taxon>Streptomycetaceae</taxon>
        <taxon>Streptomyces</taxon>
    </lineage>
</organism>
<protein>
    <submittedName>
        <fullName evidence="2">Uncharacterized protein</fullName>
    </submittedName>
</protein>
<gene>
    <name evidence="2" type="ORF">J2S47_000005</name>
</gene>
<proteinExistence type="predicted"/>
<feature type="region of interest" description="Disordered" evidence="1">
    <location>
        <begin position="1"/>
        <end position="46"/>
    </location>
</feature>
<dbReference type="EMBL" id="JAURUD010000001">
    <property type="protein sequence ID" value="MDP9679503.1"/>
    <property type="molecule type" value="Genomic_DNA"/>
</dbReference>
<feature type="compositionally biased region" description="Basic and acidic residues" evidence="1">
    <location>
        <begin position="99"/>
        <end position="109"/>
    </location>
</feature>
<feature type="region of interest" description="Disordered" evidence="1">
    <location>
        <begin position="97"/>
        <end position="130"/>
    </location>
</feature>
<evidence type="ECO:0000313" key="3">
    <source>
        <dbReference type="Proteomes" id="UP001231675"/>
    </source>
</evidence>
<sequence>MAPLRAAEDRSAGRPLGVRGGEGVDESAGQARGNDAVAGRHGPDADDEFLGACVFEEEAGRAGSQGLVGVLVEVEGGQDQDPRATAGLGDAAGGLDAVDAGHPDVHQDDVGAQSRGQANGLLPLGGFADD</sequence>
<accession>A0ABT9L716</accession>
<comment type="caution">
    <text evidence="2">The sequence shown here is derived from an EMBL/GenBank/DDBJ whole genome shotgun (WGS) entry which is preliminary data.</text>
</comment>
<feature type="compositionally biased region" description="Basic and acidic residues" evidence="1">
    <location>
        <begin position="1"/>
        <end position="12"/>
    </location>
</feature>
<keyword evidence="3" id="KW-1185">Reference proteome</keyword>
<evidence type="ECO:0000256" key="1">
    <source>
        <dbReference type="SAM" id="MobiDB-lite"/>
    </source>
</evidence>